<dbReference type="PANTHER" id="PTHR46112:SF2">
    <property type="entry name" value="XAA-PRO AMINOPEPTIDASE P-RELATED"/>
    <property type="match status" value="1"/>
</dbReference>
<reference evidence="2" key="1">
    <citation type="journal article" date="2014" name="Front. Microbiol.">
        <title>High frequency of phylogenetically diverse reductive dehalogenase-homologous genes in deep subseafloor sedimentary metagenomes.</title>
        <authorList>
            <person name="Kawai M."/>
            <person name="Futagami T."/>
            <person name="Toyoda A."/>
            <person name="Takaki Y."/>
            <person name="Nishi S."/>
            <person name="Hori S."/>
            <person name="Arai W."/>
            <person name="Tsubouchi T."/>
            <person name="Morono Y."/>
            <person name="Uchiyama I."/>
            <person name="Ito T."/>
            <person name="Fujiyama A."/>
            <person name="Inagaki F."/>
            <person name="Takami H."/>
        </authorList>
    </citation>
    <scope>NUCLEOTIDE SEQUENCE</scope>
    <source>
        <strain evidence="2">Expedition CK06-06</strain>
    </source>
</reference>
<feature type="domain" description="Peptidase M24" evidence="1">
    <location>
        <begin position="31"/>
        <end position="120"/>
    </location>
</feature>
<organism evidence="2">
    <name type="scientific">marine sediment metagenome</name>
    <dbReference type="NCBI Taxonomy" id="412755"/>
    <lineage>
        <taxon>unclassified sequences</taxon>
        <taxon>metagenomes</taxon>
        <taxon>ecological metagenomes</taxon>
    </lineage>
</organism>
<comment type="caution">
    <text evidence="2">The sequence shown here is derived from an EMBL/GenBank/DDBJ whole genome shotgun (WGS) entry which is preliminary data.</text>
</comment>
<feature type="non-terminal residue" evidence="2">
    <location>
        <position position="120"/>
    </location>
</feature>
<proteinExistence type="predicted"/>
<dbReference type="Gene3D" id="3.90.230.10">
    <property type="entry name" value="Creatinase/methionine aminopeptidase superfamily"/>
    <property type="match status" value="1"/>
</dbReference>
<evidence type="ECO:0000313" key="2">
    <source>
        <dbReference type="EMBL" id="GAH43737.1"/>
    </source>
</evidence>
<dbReference type="InterPro" id="IPR000994">
    <property type="entry name" value="Pept_M24"/>
</dbReference>
<dbReference type="AlphaFoldDB" id="X1FFI2"/>
<protein>
    <recommendedName>
        <fullName evidence="1">Peptidase M24 domain-containing protein</fullName>
    </recommendedName>
</protein>
<dbReference type="SUPFAM" id="SSF55920">
    <property type="entry name" value="Creatinase/aminopeptidase"/>
    <property type="match status" value="1"/>
</dbReference>
<gene>
    <name evidence="2" type="ORF">S03H2_21295</name>
</gene>
<dbReference type="InterPro" id="IPR036005">
    <property type="entry name" value="Creatinase/aminopeptidase-like"/>
</dbReference>
<dbReference type="Pfam" id="PF00557">
    <property type="entry name" value="Peptidase_M24"/>
    <property type="match status" value="1"/>
</dbReference>
<sequence>MLENKIDNLKVSPGYALLQEIRVVKTSEEVERIRGATRITERAIEAVLAEMHIGMTEKEMVKVFHMTVVKEGGAPLLTVIGCGEHSALGNAIPSDRKVQEGDVIRFDVGCRYKQYCSDIA</sequence>
<accession>X1FFI2</accession>
<name>X1FFI2_9ZZZZ</name>
<dbReference type="InterPro" id="IPR050659">
    <property type="entry name" value="Peptidase_M24B"/>
</dbReference>
<dbReference type="PANTHER" id="PTHR46112">
    <property type="entry name" value="AMINOPEPTIDASE"/>
    <property type="match status" value="1"/>
</dbReference>
<evidence type="ECO:0000259" key="1">
    <source>
        <dbReference type="Pfam" id="PF00557"/>
    </source>
</evidence>
<dbReference type="EMBL" id="BARU01011317">
    <property type="protein sequence ID" value="GAH43737.1"/>
    <property type="molecule type" value="Genomic_DNA"/>
</dbReference>